<evidence type="ECO:0000313" key="4">
    <source>
        <dbReference type="EMBL" id="SAL76588.1"/>
    </source>
</evidence>
<comment type="similarity">
    <text evidence="1">Belongs to the short-chain fatty acyl-CoA assimilation regulator (ScfR) family.</text>
</comment>
<dbReference type="Pfam" id="PF01381">
    <property type="entry name" value="HTH_3"/>
    <property type="match status" value="1"/>
</dbReference>
<reference evidence="4" key="1">
    <citation type="submission" date="2016-01" db="EMBL/GenBank/DDBJ databases">
        <authorList>
            <person name="Peeters C."/>
        </authorList>
    </citation>
    <scope>NUCLEOTIDE SEQUENCE [LARGE SCALE GENOMIC DNA]</scope>
    <source>
        <strain evidence="4">LMG 22937</strain>
    </source>
</reference>
<sequence>MRIGVSGFQPERLTQARLCRGLTQTALAAKVGKSSGTVSKWEKGDQVPESEALQRLADHLGMPTSWFLTALPGYGDKVCFFRSTAAVTKEAQTIADIRLKWLNEISLVLQDWVDWPTVNVPRLGANDHLKITDADIEQAAQECRRQWNLGLGPISDMVLALENAGVICVREELGYTRMDGASQWFDTDGRPYVFLAADKANGVRSRFDAAHELGHLVLHRDIDDVEFMKRYPEIERQAHLFAAAFLLPAETFAAEMIRPSLDTFLALKLRWKVSVAAMIMRCRQLEIIDEAYATRLWKNYSARGWRKGEPLDDRLGFESVRLLPRTINLLLSEGGLTKEGLLVSVGFGATDCEGLCGLPEGFFSHQSSVSSLDAVRLKKQSVDGSPPSPAGTVLQFPRKA</sequence>
<dbReference type="AlphaFoldDB" id="A0A158K622"/>
<feature type="domain" description="HTH cro/C1-type" evidence="3">
    <location>
        <begin position="13"/>
        <end position="67"/>
    </location>
</feature>
<comment type="caution">
    <text evidence="4">The sequence shown here is derived from an EMBL/GenBank/DDBJ whole genome shotgun (WGS) entry which is preliminary data.</text>
</comment>
<dbReference type="SUPFAM" id="SSF47413">
    <property type="entry name" value="lambda repressor-like DNA-binding domains"/>
    <property type="match status" value="1"/>
</dbReference>
<dbReference type="SMART" id="SM00530">
    <property type="entry name" value="HTH_XRE"/>
    <property type="match status" value="1"/>
</dbReference>
<proteinExistence type="inferred from homology"/>
<name>A0A158K622_9BURK</name>
<dbReference type="PANTHER" id="PTHR43236">
    <property type="entry name" value="ANTITOXIN HIGA1"/>
    <property type="match status" value="1"/>
</dbReference>
<dbReference type="CDD" id="cd00093">
    <property type="entry name" value="HTH_XRE"/>
    <property type="match status" value="1"/>
</dbReference>
<dbReference type="InterPro" id="IPR052345">
    <property type="entry name" value="Rad_response_metalloprotease"/>
</dbReference>
<dbReference type="Proteomes" id="UP000054925">
    <property type="component" value="Unassembled WGS sequence"/>
</dbReference>
<dbReference type="Gene3D" id="1.10.260.40">
    <property type="entry name" value="lambda repressor-like DNA-binding domains"/>
    <property type="match status" value="1"/>
</dbReference>
<dbReference type="InterPro" id="IPR001387">
    <property type="entry name" value="Cro/C1-type_HTH"/>
</dbReference>
<feature type="region of interest" description="Disordered" evidence="2">
    <location>
        <begin position="380"/>
        <end position="400"/>
    </location>
</feature>
<dbReference type="InterPro" id="IPR010982">
    <property type="entry name" value="Lambda_DNA-bd_dom_sf"/>
</dbReference>
<accession>A0A158K622</accession>
<dbReference type="EMBL" id="FCOL02000038">
    <property type="protein sequence ID" value="SAL76588.1"/>
    <property type="molecule type" value="Genomic_DNA"/>
</dbReference>
<evidence type="ECO:0000259" key="3">
    <source>
        <dbReference type="PROSITE" id="PS50943"/>
    </source>
</evidence>
<dbReference type="PANTHER" id="PTHR43236:SF1">
    <property type="entry name" value="BLL7220 PROTEIN"/>
    <property type="match status" value="1"/>
</dbReference>
<dbReference type="OrthoDB" id="9794834at2"/>
<dbReference type="GO" id="GO:0003677">
    <property type="term" value="F:DNA binding"/>
    <property type="evidence" value="ECO:0007669"/>
    <property type="project" value="InterPro"/>
</dbReference>
<evidence type="ECO:0000256" key="1">
    <source>
        <dbReference type="ARBA" id="ARBA00007227"/>
    </source>
</evidence>
<gene>
    <name evidence="4" type="ORF">AWB67_04948</name>
</gene>
<evidence type="ECO:0000256" key="2">
    <source>
        <dbReference type="SAM" id="MobiDB-lite"/>
    </source>
</evidence>
<protein>
    <submittedName>
        <fullName evidence="4">Transcriptional regulator</fullName>
    </submittedName>
</protein>
<keyword evidence="5" id="KW-1185">Reference proteome</keyword>
<dbReference type="Gene3D" id="1.10.10.2910">
    <property type="match status" value="1"/>
</dbReference>
<dbReference type="Pfam" id="PF06114">
    <property type="entry name" value="Peptidase_M78"/>
    <property type="match status" value="1"/>
</dbReference>
<dbReference type="RefSeq" id="WP_087658819.1">
    <property type="nucleotide sequence ID" value="NZ_FCOL02000038.1"/>
</dbReference>
<dbReference type="InterPro" id="IPR010359">
    <property type="entry name" value="IrrE_HExxH"/>
</dbReference>
<evidence type="ECO:0000313" key="5">
    <source>
        <dbReference type="Proteomes" id="UP000054925"/>
    </source>
</evidence>
<dbReference type="PROSITE" id="PS50943">
    <property type="entry name" value="HTH_CROC1"/>
    <property type="match status" value="1"/>
</dbReference>
<organism evidence="4 5">
    <name type="scientific">Caballeronia terrestris</name>
    <dbReference type="NCBI Taxonomy" id="1226301"/>
    <lineage>
        <taxon>Bacteria</taxon>
        <taxon>Pseudomonadati</taxon>
        <taxon>Pseudomonadota</taxon>
        <taxon>Betaproteobacteria</taxon>
        <taxon>Burkholderiales</taxon>
        <taxon>Burkholderiaceae</taxon>
        <taxon>Caballeronia</taxon>
    </lineage>
</organism>